<feature type="domain" description="Flagellar hook-associated protein 2 N-terminal" evidence="7">
    <location>
        <begin position="12"/>
        <end position="108"/>
    </location>
</feature>
<evidence type="ECO:0000313" key="9">
    <source>
        <dbReference type="EMBL" id="TGN19405.1"/>
    </source>
</evidence>
<comment type="subunit">
    <text evidence="3 6">Homopentamer.</text>
</comment>
<dbReference type="OrthoDB" id="9810816at2"/>
<reference evidence="9" key="1">
    <citation type="journal article" date="2019" name="PLoS Negl. Trop. Dis.">
        <title>Revisiting the worldwide diversity of Leptospira species in the environment.</title>
        <authorList>
            <person name="Vincent A.T."/>
            <person name="Schiettekatte O."/>
            <person name="Bourhy P."/>
            <person name="Veyrier F.J."/>
            <person name="Picardeau M."/>
        </authorList>
    </citation>
    <scope>NUCLEOTIDE SEQUENCE [LARGE SCALE GENOMIC DNA]</scope>
    <source>
        <strain evidence="9">201300427</strain>
    </source>
</reference>
<gene>
    <name evidence="9" type="ORF">EHS15_08670</name>
</gene>
<keyword evidence="9" id="KW-0969">Cilium</keyword>
<evidence type="ECO:0000256" key="4">
    <source>
        <dbReference type="ARBA" id="ARBA00023054"/>
    </source>
</evidence>
<protein>
    <recommendedName>
        <fullName evidence="6">Flagellar hook-associated protein 2</fullName>
        <shortName evidence="6">HAP2</shortName>
    </recommendedName>
    <alternativeName>
        <fullName evidence="6">Flagellar cap protein</fullName>
    </alternativeName>
</protein>
<sequence length="650" mass="71624">MPAYTMPGLMTGQNTNEIVKKLVELERRPIKRWETENEYSKAQIQVWNEVKNLTMNLQTKTRALVSFTAPFATKSVSSSVEGAITGEASRAAKSGERPLEILELAAKHQLSGVEVDSDIKLPEGSFTIYSGKAKETIQFGGGNLSELTNQIRNLAGSIAQATVIKVDKDSSIVTVTAVKTGKSNELQFSDPNGILKLAGIVGENQPTGEEVVTTLNFNLETASPWEETRFKNTKDPNFKISKIELPAAAPTEAAKETALVVKPDTAFFLETEPKEIQARSYLEWEVIGEVPSSWELGIVFEKEGNTRTRVLPVTAKDGKYILAISDFAEGKNLSKVILSNASAADIQIKSVKLVSPPKPGTAEPLKVLQEAKDAKFKIDGVEITRESNEAIADVLEGISFNIHKVTTEPVTLKINVDNQKGMTLIKEWVEAYNQLMKFSKEVTTVDKDGKISDKKAGDDSKELDISKEFWDNKVKSGILTGENSVLRLIAGMKTIANSYYPATKDGGFRVLTDIGISTGAIGSNWEKIQEGLLIIEEQRLVQVLSENPDAVRELFASDTNNDAKMEDGVGVRLLENLKPYNQYASGIISSKVKLLEENVSGNNKKIKEHESHLISYEAKLKQRFLYMEQGVGKNKSVGNYLQNNLFRNQE</sequence>
<keyword evidence="9" id="KW-0966">Cell projection</keyword>
<dbReference type="Pfam" id="PF07195">
    <property type="entry name" value="FliD_C"/>
    <property type="match status" value="1"/>
</dbReference>
<dbReference type="PANTHER" id="PTHR30288">
    <property type="entry name" value="FLAGELLAR CAP/ASSEMBLY PROTEIN FLID"/>
    <property type="match status" value="1"/>
</dbReference>
<dbReference type="GO" id="GO:0009421">
    <property type="term" value="C:bacterial-type flagellum filament cap"/>
    <property type="evidence" value="ECO:0007669"/>
    <property type="project" value="InterPro"/>
</dbReference>
<dbReference type="EMBL" id="RQHW01000031">
    <property type="protein sequence ID" value="TGN19405.1"/>
    <property type="molecule type" value="Genomic_DNA"/>
</dbReference>
<name>A0A4R9M0S9_9LEPT</name>
<evidence type="ECO:0000256" key="5">
    <source>
        <dbReference type="ARBA" id="ARBA00023143"/>
    </source>
</evidence>
<evidence type="ECO:0000256" key="6">
    <source>
        <dbReference type="RuleBase" id="RU362066"/>
    </source>
</evidence>
<evidence type="ECO:0000259" key="8">
    <source>
        <dbReference type="Pfam" id="PF07195"/>
    </source>
</evidence>
<keyword evidence="10" id="KW-1185">Reference proteome</keyword>
<evidence type="ECO:0000256" key="2">
    <source>
        <dbReference type="ARBA" id="ARBA00009764"/>
    </source>
</evidence>
<keyword evidence="4" id="KW-0175">Coiled coil</keyword>
<evidence type="ECO:0000259" key="7">
    <source>
        <dbReference type="Pfam" id="PF02465"/>
    </source>
</evidence>
<keyword evidence="9" id="KW-0282">Flagellum</keyword>
<dbReference type="PANTHER" id="PTHR30288:SF0">
    <property type="entry name" value="FLAGELLAR HOOK-ASSOCIATED PROTEIN 2"/>
    <property type="match status" value="1"/>
</dbReference>
<dbReference type="GO" id="GO:0007155">
    <property type="term" value="P:cell adhesion"/>
    <property type="evidence" value="ECO:0007669"/>
    <property type="project" value="InterPro"/>
</dbReference>
<dbReference type="AlphaFoldDB" id="A0A4R9M0S9"/>
<evidence type="ECO:0000256" key="1">
    <source>
        <dbReference type="ARBA" id="ARBA00004365"/>
    </source>
</evidence>
<dbReference type="Pfam" id="PF02465">
    <property type="entry name" value="FliD_N"/>
    <property type="match status" value="1"/>
</dbReference>
<proteinExistence type="inferred from homology"/>
<dbReference type="GO" id="GO:0071973">
    <property type="term" value="P:bacterial-type flagellum-dependent cell motility"/>
    <property type="evidence" value="ECO:0007669"/>
    <property type="project" value="TreeGrafter"/>
</dbReference>
<dbReference type="GO" id="GO:0009424">
    <property type="term" value="C:bacterial-type flagellum hook"/>
    <property type="evidence" value="ECO:0007669"/>
    <property type="project" value="UniProtKB-UniRule"/>
</dbReference>
<comment type="similarity">
    <text evidence="2 6">Belongs to the FliD family.</text>
</comment>
<dbReference type="InterPro" id="IPR003481">
    <property type="entry name" value="FliD_N"/>
</dbReference>
<dbReference type="InterPro" id="IPR040026">
    <property type="entry name" value="FliD"/>
</dbReference>
<keyword evidence="5 6" id="KW-0975">Bacterial flagellum</keyword>
<dbReference type="GO" id="GO:0055040">
    <property type="term" value="C:periplasmic flagellum"/>
    <property type="evidence" value="ECO:0007669"/>
    <property type="project" value="UniProtKB-SubCell"/>
</dbReference>
<dbReference type="Proteomes" id="UP000298058">
    <property type="component" value="Unassembled WGS sequence"/>
</dbReference>
<comment type="caution">
    <text evidence="9">The sequence shown here is derived from an EMBL/GenBank/DDBJ whole genome shotgun (WGS) entry which is preliminary data.</text>
</comment>
<organism evidence="9 10">
    <name type="scientific">Leptospira idonii</name>
    <dbReference type="NCBI Taxonomy" id="1193500"/>
    <lineage>
        <taxon>Bacteria</taxon>
        <taxon>Pseudomonadati</taxon>
        <taxon>Spirochaetota</taxon>
        <taxon>Spirochaetia</taxon>
        <taxon>Leptospirales</taxon>
        <taxon>Leptospiraceae</taxon>
        <taxon>Leptospira</taxon>
    </lineage>
</organism>
<dbReference type="RefSeq" id="WP_135760167.1">
    <property type="nucleotide sequence ID" value="NZ_RQHW01000031.1"/>
</dbReference>
<evidence type="ECO:0000256" key="3">
    <source>
        <dbReference type="ARBA" id="ARBA00011255"/>
    </source>
</evidence>
<comment type="subcellular location">
    <subcellularLocation>
        <location evidence="1">Bacterial flagellum</location>
    </subcellularLocation>
    <subcellularLocation>
        <location evidence="6">Periplasm</location>
    </subcellularLocation>
    <subcellularLocation>
        <location evidence="6">Periplasmic flagellum</location>
    </subcellularLocation>
</comment>
<evidence type="ECO:0000313" key="10">
    <source>
        <dbReference type="Proteomes" id="UP000298058"/>
    </source>
</evidence>
<keyword evidence="6" id="KW-0574">Periplasm</keyword>
<accession>A0A4R9M0S9</accession>
<feature type="domain" description="Flagellar hook-associated protein 2 C-terminal" evidence="8">
    <location>
        <begin position="371"/>
        <end position="635"/>
    </location>
</feature>
<dbReference type="InterPro" id="IPR010809">
    <property type="entry name" value="FliD_C"/>
</dbReference>
<comment type="function">
    <text evidence="6">Required for morphogenesis and for the elongation of the flagellar filament by facilitating polymerization of the flagellin monomers at the tip of growing filament. Forms a capping structure, which prevents flagellin subunits (transported through the central channel of the flagellum) from leaking out without polymerization at the distal end.</text>
</comment>